<dbReference type="RefSeq" id="WP_264385866.1">
    <property type="nucleotide sequence ID" value="NZ_CP074352.1"/>
</dbReference>
<proteinExistence type="predicted"/>
<evidence type="ECO:0000313" key="2">
    <source>
        <dbReference type="Proteomes" id="UP001156318"/>
    </source>
</evidence>
<evidence type="ECO:0000313" key="1">
    <source>
        <dbReference type="EMBL" id="UYU33333.1"/>
    </source>
</evidence>
<dbReference type="EMBL" id="CP074352">
    <property type="protein sequence ID" value="UYU33333.1"/>
    <property type="molecule type" value="Genomic_DNA"/>
</dbReference>
<gene>
    <name evidence="1" type="ORF">KFZ77_07440</name>
</gene>
<accession>A0ABY6JL31</accession>
<reference evidence="1 2" key="1">
    <citation type="submission" date="2021-05" db="EMBL/GenBank/DDBJ databases">
        <title>Isolation, identification, and the growth promoting effects of Pantoea dispersa strain YSD J2 from the aboveground leaves of Cyperus esculentus L.Var. Sativus.</title>
        <authorList>
            <person name="Wang S."/>
            <person name="Tang X.M."/>
            <person name="Huang Y.N."/>
        </authorList>
    </citation>
    <scope>NUCLEOTIDE SEQUENCE [LARGE SCALE GENOMIC DNA]</scope>
    <source>
        <strain evidence="2">YSD YN2</strain>
    </source>
</reference>
<protein>
    <recommendedName>
        <fullName evidence="3">Helitron helicase-like domain-containing protein</fullName>
    </recommendedName>
</protein>
<evidence type="ECO:0008006" key="3">
    <source>
        <dbReference type="Google" id="ProtNLM"/>
    </source>
</evidence>
<name>A0ABY6JL31_9ENTR</name>
<dbReference type="Proteomes" id="UP001156318">
    <property type="component" value="Chromosome"/>
</dbReference>
<keyword evidence="2" id="KW-1185">Reference proteome</keyword>
<sequence length="88" mass="9999">MKRHFQADTFLNRKTRKINLISFVIATNPAAYPPFCHPAVFPEIAQTVQNQIDSDDQYILSRQAIGCNWPKNGCAFSHETEATKTVMD</sequence>
<organism evidence="1 2">
    <name type="scientific">Siccibacter colletis</name>
    <dbReference type="NCBI Taxonomy" id="1505757"/>
    <lineage>
        <taxon>Bacteria</taxon>
        <taxon>Pseudomonadati</taxon>
        <taxon>Pseudomonadota</taxon>
        <taxon>Gammaproteobacteria</taxon>
        <taxon>Enterobacterales</taxon>
        <taxon>Enterobacteriaceae</taxon>
        <taxon>Siccibacter</taxon>
    </lineage>
</organism>